<dbReference type="InterPro" id="IPR023074">
    <property type="entry name" value="HMG_CoA_Rdtase_cat_sf"/>
</dbReference>
<evidence type="ECO:0000313" key="9">
    <source>
        <dbReference type="Proteomes" id="UP001431209"/>
    </source>
</evidence>
<dbReference type="InterPro" id="IPR009029">
    <property type="entry name" value="HMG_CoA_Rdtase_sub-bd_dom_sf"/>
</dbReference>
<evidence type="ECO:0000256" key="2">
    <source>
        <dbReference type="ARBA" id="ARBA00007661"/>
    </source>
</evidence>
<comment type="subcellular location">
    <subcellularLocation>
        <location evidence="6">Endoplasmic reticulum membrane</location>
        <topology evidence="6">Multi-pass membrane protein</topology>
    </subcellularLocation>
    <subcellularLocation>
        <location evidence="1">Membrane</location>
    </subcellularLocation>
</comment>
<dbReference type="EC" id="1.1.1.34" evidence="6"/>
<dbReference type="InterPro" id="IPR023076">
    <property type="entry name" value="HMG_CoA_Rdtase_CS"/>
</dbReference>
<dbReference type="GO" id="GO:0004420">
    <property type="term" value="F:hydroxymethylglutaryl-CoA reductase (NADPH) activity"/>
    <property type="evidence" value="ECO:0007669"/>
    <property type="project" value="UniProtKB-EC"/>
</dbReference>
<dbReference type="PRINTS" id="PR00071">
    <property type="entry name" value="HMGCOARDTASE"/>
</dbReference>
<keyword evidence="5" id="KW-0472">Membrane</keyword>
<dbReference type="PROSITE" id="PS50065">
    <property type="entry name" value="HMG_COA_REDUCTASE_4"/>
    <property type="match status" value="1"/>
</dbReference>
<comment type="pathway">
    <text evidence="6">Metabolic intermediate biosynthesis; (R)-mevalonate biosynthesis; (R)-mevalonate from acetyl-CoA: step 3/3.</text>
</comment>
<dbReference type="SUPFAM" id="SSF55035">
    <property type="entry name" value="NAD-binding domain of HMG-CoA reductase"/>
    <property type="match status" value="1"/>
</dbReference>
<evidence type="ECO:0000256" key="4">
    <source>
        <dbReference type="ARBA" id="ARBA00023002"/>
    </source>
</evidence>
<evidence type="ECO:0000256" key="6">
    <source>
        <dbReference type="RuleBase" id="RU361219"/>
    </source>
</evidence>
<dbReference type="Gene3D" id="1.10.3270.10">
    <property type="entry name" value="HMGR, N-terminal domain"/>
    <property type="match status" value="1"/>
</dbReference>
<dbReference type="InterPro" id="IPR009023">
    <property type="entry name" value="HMG_CoA_Rdtase_NAD(P)-bd_sf"/>
</dbReference>
<dbReference type="Gene3D" id="3.30.70.420">
    <property type="entry name" value="Hydroxymethylglutaryl-CoA reductase, class I/II, NAD/NADP-binding domain"/>
    <property type="match status" value="1"/>
</dbReference>
<keyword evidence="3 6" id="KW-0521">NADP</keyword>
<dbReference type="PROSITE" id="PS00066">
    <property type="entry name" value="HMG_COA_REDUCTASE_1"/>
    <property type="match status" value="1"/>
</dbReference>
<keyword evidence="9" id="KW-1185">Reference proteome</keyword>
<organism evidence="8 9">
    <name type="scientific">Acrasis kona</name>
    <dbReference type="NCBI Taxonomy" id="1008807"/>
    <lineage>
        <taxon>Eukaryota</taxon>
        <taxon>Discoba</taxon>
        <taxon>Heterolobosea</taxon>
        <taxon>Tetramitia</taxon>
        <taxon>Eutetramitia</taxon>
        <taxon>Acrasidae</taxon>
        <taxon>Acrasis</taxon>
    </lineage>
</organism>
<dbReference type="Proteomes" id="UP001431209">
    <property type="component" value="Unassembled WGS sequence"/>
</dbReference>
<evidence type="ECO:0000256" key="1">
    <source>
        <dbReference type="ARBA" id="ARBA00004370"/>
    </source>
</evidence>
<dbReference type="InterPro" id="IPR023282">
    <property type="entry name" value="HMG_CoA_Rdtase_N"/>
</dbReference>
<dbReference type="Gene3D" id="3.90.770.10">
    <property type="entry name" value="3-hydroxy-3-methylglutaryl-coenzyme A Reductase, Chain A, domain 2"/>
    <property type="match status" value="1"/>
</dbReference>
<dbReference type="EMBL" id="JAOPGA020000796">
    <property type="protein sequence ID" value="KAL0481824.1"/>
    <property type="molecule type" value="Genomic_DNA"/>
</dbReference>
<comment type="catalytic activity">
    <reaction evidence="6">
        <text>(R)-mevalonate + 2 NADP(+) + CoA = (3S)-3-hydroxy-3-methylglutaryl-CoA + 2 NADPH + 2 H(+)</text>
        <dbReference type="Rhea" id="RHEA:15989"/>
        <dbReference type="ChEBI" id="CHEBI:15378"/>
        <dbReference type="ChEBI" id="CHEBI:36464"/>
        <dbReference type="ChEBI" id="CHEBI:43074"/>
        <dbReference type="ChEBI" id="CHEBI:57287"/>
        <dbReference type="ChEBI" id="CHEBI:57783"/>
        <dbReference type="ChEBI" id="CHEBI:58349"/>
        <dbReference type="EC" id="1.1.1.34"/>
    </reaction>
</comment>
<keyword evidence="6" id="KW-0256">Endoplasmic reticulum</keyword>
<protein>
    <recommendedName>
        <fullName evidence="6">3-hydroxy-3-methylglutaryl coenzyme A reductase</fullName>
        <shortName evidence="6">HMG-CoA reductase</shortName>
        <ecNumber evidence="6">1.1.1.34</ecNumber>
    </recommendedName>
</protein>
<evidence type="ECO:0000256" key="3">
    <source>
        <dbReference type="ARBA" id="ARBA00022857"/>
    </source>
</evidence>
<sequence length="519" mass="56240">MSVREFTPLFSWGFSLRRSKWLLPLFNNNIWSFGNEAVNTPYGGWTTTGQRPQRRGKGVSHAQQHSNGPDVALDLFSHLDLPEHNKPVDSSKQKPVELMDLSDGQIIDMLATGKLSHYELEKKLGSTNSDRAVKLRRMHFASNTNMMTQEVVELLPHEHGIDYKQVTGVCCENVVGYVPIPVGVAGPLLLDGNQYMVPMATVEGALVGSTNRGFKALRGALGGEGVSSVILSDGMTRGPVVQLPNAKRASALKKWVEDEKNFERITKEFDSTSRFARLQEIKVGVAGRKVFLRFKCKTGDAMGMNMISKATDKALKFLVAEFHDMQIVSLSGNYCTDKKPSSVNWIEGRGKSVVCDAVIPASVVKSVLKTEVEKLVNLNVNKNLIGSAMSGSIGGFNAHASNMVTAVFLATGQDCAQNVESSNCMTLMEKTADGDLYMSITMPSIEVGTIGGGTHLNAQKACLKLLGVHGSQENNPGANAQQLARIVASTVMAGELSLMSALAEDVLVKSHLDLNRAKK</sequence>
<comment type="similarity">
    <text evidence="2 6">Belongs to the HMG-CoA reductase family.</text>
</comment>
<dbReference type="GO" id="GO:0016126">
    <property type="term" value="P:sterol biosynthetic process"/>
    <property type="evidence" value="ECO:0007669"/>
    <property type="project" value="TreeGrafter"/>
</dbReference>
<dbReference type="AlphaFoldDB" id="A0AAW2YXK4"/>
<dbReference type="InterPro" id="IPR002202">
    <property type="entry name" value="HMG_CoA_Rdtase"/>
</dbReference>
<dbReference type="InterPro" id="IPR004554">
    <property type="entry name" value="HMG_CoA_Rdtase_eu_arc"/>
</dbReference>
<proteinExistence type="inferred from homology"/>
<dbReference type="FunFam" id="3.30.70.420:FF:000001">
    <property type="entry name" value="3-hydroxy-3-methylglutaryl coenzyme A reductase"/>
    <property type="match status" value="1"/>
</dbReference>
<dbReference type="Pfam" id="PF00368">
    <property type="entry name" value="HMG-CoA_red"/>
    <property type="match status" value="1"/>
</dbReference>
<gene>
    <name evidence="8" type="ORF">AKO1_010654</name>
</gene>
<evidence type="ECO:0000313" key="8">
    <source>
        <dbReference type="EMBL" id="KAL0481824.1"/>
    </source>
</evidence>
<dbReference type="GO" id="GO:0005789">
    <property type="term" value="C:endoplasmic reticulum membrane"/>
    <property type="evidence" value="ECO:0007669"/>
    <property type="project" value="UniProtKB-SubCell"/>
</dbReference>
<dbReference type="NCBIfam" id="TIGR00533">
    <property type="entry name" value="HMG_CoA_R_NADP"/>
    <property type="match status" value="1"/>
</dbReference>
<evidence type="ECO:0000256" key="5">
    <source>
        <dbReference type="ARBA" id="ARBA00023136"/>
    </source>
</evidence>
<name>A0AAW2YXK4_9EUKA</name>
<dbReference type="GO" id="GO:0005778">
    <property type="term" value="C:peroxisomal membrane"/>
    <property type="evidence" value="ECO:0007669"/>
    <property type="project" value="TreeGrafter"/>
</dbReference>
<accession>A0AAW2YXK4</accession>
<dbReference type="SUPFAM" id="SSF56542">
    <property type="entry name" value="Substrate-binding domain of HMG-CoA reductase"/>
    <property type="match status" value="1"/>
</dbReference>
<dbReference type="PROSITE" id="PS00318">
    <property type="entry name" value="HMG_COA_REDUCTASE_2"/>
    <property type="match status" value="1"/>
</dbReference>
<comment type="caution">
    <text evidence="8">The sequence shown here is derived from an EMBL/GenBank/DDBJ whole genome shotgun (WGS) entry which is preliminary data.</text>
</comment>
<dbReference type="PANTHER" id="PTHR10572">
    <property type="entry name" value="3-HYDROXY-3-METHYLGLUTARYL-COENZYME A REDUCTASE"/>
    <property type="match status" value="1"/>
</dbReference>
<evidence type="ECO:0000256" key="7">
    <source>
        <dbReference type="SAM" id="MobiDB-lite"/>
    </source>
</evidence>
<feature type="region of interest" description="Disordered" evidence="7">
    <location>
        <begin position="46"/>
        <end position="67"/>
    </location>
</feature>
<dbReference type="PANTHER" id="PTHR10572:SF24">
    <property type="entry name" value="3-HYDROXY-3-METHYLGLUTARYL-COENZYME A REDUCTASE"/>
    <property type="match status" value="1"/>
</dbReference>
<dbReference type="CDD" id="cd00643">
    <property type="entry name" value="HMG-CoA_reductase_classI"/>
    <property type="match status" value="1"/>
</dbReference>
<keyword evidence="4 6" id="KW-0560">Oxidoreductase</keyword>
<dbReference type="GO" id="GO:0015936">
    <property type="term" value="P:coenzyme A metabolic process"/>
    <property type="evidence" value="ECO:0007669"/>
    <property type="project" value="InterPro"/>
</dbReference>
<reference evidence="8 9" key="1">
    <citation type="submission" date="2024-03" db="EMBL/GenBank/DDBJ databases">
        <title>The Acrasis kona genome and developmental transcriptomes reveal deep origins of eukaryotic multicellular pathways.</title>
        <authorList>
            <person name="Sheikh S."/>
            <person name="Fu C.-J."/>
            <person name="Brown M.W."/>
            <person name="Baldauf S.L."/>
        </authorList>
    </citation>
    <scope>NUCLEOTIDE SEQUENCE [LARGE SCALE GENOMIC DNA]</scope>
    <source>
        <strain evidence="8 9">ATCC MYA-3509</strain>
    </source>
</reference>
<dbReference type="FunFam" id="3.90.770.10:FF:000001">
    <property type="entry name" value="3-hydroxy-3-methylglutaryl coenzyme A reductase"/>
    <property type="match status" value="1"/>
</dbReference>
<dbReference type="GO" id="GO:0008299">
    <property type="term" value="P:isoprenoid biosynthetic process"/>
    <property type="evidence" value="ECO:0007669"/>
    <property type="project" value="InterPro"/>
</dbReference>